<dbReference type="InterPro" id="IPR004105">
    <property type="entry name" value="CheA-like_dim"/>
</dbReference>
<evidence type="ECO:0000256" key="3">
    <source>
        <dbReference type="ARBA" id="ARBA00021495"/>
    </source>
</evidence>
<dbReference type="SUPFAM" id="SSF50341">
    <property type="entry name" value="CheW-like"/>
    <property type="match status" value="1"/>
</dbReference>
<dbReference type="InterPro" id="IPR004358">
    <property type="entry name" value="Sig_transdc_His_kin-like_C"/>
</dbReference>
<keyword evidence="5" id="KW-0597">Phosphoprotein</keyword>
<evidence type="ECO:0000259" key="12">
    <source>
        <dbReference type="PROSITE" id="PS50851"/>
    </source>
</evidence>
<dbReference type="PRINTS" id="PR00344">
    <property type="entry name" value="BCTRLSENSOR"/>
</dbReference>
<dbReference type="FunFam" id="3.30.565.10:FF:000016">
    <property type="entry name" value="Chemotaxis protein CheA, putative"/>
    <property type="match status" value="1"/>
</dbReference>
<keyword evidence="6 14" id="KW-0808">Transferase</keyword>
<dbReference type="SMART" id="SM00260">
    <property type="entry name" value="CheW"/>
    <property type="match status" value="1"/>
</dbReference>
<evidence type="ECO:0000256" key="6">
    <source>
        <dbReference type="ARBA" id="ARBA00022679"/>
    </source>
</evidence>
<dbReference type="InterPro" id="IPR036641">
    <property type="entry name" value="HPT_dom_sf"/>
</dbReference>
<proteinExistence type="predicted"/>
<dbReference type="PROSITE" id="PS50109">
    <property type="entry name" value="HIS_KIN"/>
    <property type="match status" value="1"/>
</dbReference>
<evidence type="ECO:0000259" key="13">
    <source>
        <dbReference type="PROSITE" id="PS50894"/>
    </source>
</evidence>
<dbReference type="EMBL" id="MLJW01000069">
    <property type="protein sequence ID" value="OIR03112.1"/>
    <property type="molecule type" value="Genomic_DNA"/>
</dbReference>
<dbReference type="Gene3D" id="3.30.565.10">
    <property type="entry name" value="Histidine kinase-like ATPase, C-terminal domain"/>
    <property type="match status" value="1"/>
</dbReference>
<keyword evidence="8" id="KW-0418">Kinase</keyword>
<dbReference type="GO" id="GO:0005524">
    <property type="term" value="F:ATP binding"/>
    <property type="evidence" value="ECO:0007669"/>
    <property type="project" value="UniProtKB-KW"/>
</dbReference>
<accession>A0A1J5SGD8</accession>
<dbReference type="InterPro" id="IPR002545">
    <property type="entry name" value="CheW-lke_dom"/>
</dbReference>
<dbReference type="PANTHER" id="PTHR43395">
    <property type="entry name" value="SENSOR HISTIDINE KINASE CHEA"/>
    <property type="match status" value="1"/>
</dbReference>
<evidence type="ECO:0000256" key="10">
    <source>
        <dbReference type="ARBA" id="ARBA00023012"/>
    </source>
</evidence>
<dbReference type="SMART" id="SM01231">
    <property type="entry name" value="H-kinase_dim"/>
    <property type="match status" value="1"/>
</dbReference>
<dbReference type="Pfam" id="PF01627">
    <property type="entry name" value="Hpt"/>
    <property type="match status" value="1"/>
</dbReference>
<dbReference type="InterPro" id="IPR003594">
    <property type="entry name" value="HATPase_dom"/>
</dbReference>
<protein>
    <recommendedName>
        <fullName evidence="3">Chemotaxis protein CheA</fullName>
        <ecNumber evidence="2">2.7.13.3</ecNumber>
    </recommendedName>
</protein>
<dbReference type="SUPFAM" id="SSF47384">
    <property type="entry name" value="Homodimeric domain of signal transducing histidine kinase"/>
    <property type="match status" value="1"/>
</dbReference>
<dbReference type="Gene3D" id="1.10.287.560">
    <property type="entry name" value="Histidine kinase CheA-like, homodimeric domain"/>
    <property type="match status" value="1"/>
</dbReference>
<dbReference type="GO" id="GO:0005737">
    <property type="term" value="C:cytoplasm"/>
    <property type="evidence" value="ECO:0007669"/>
    <property type="project" value="InterPro"/>
</dbReference>
<evidence type="ECO:0000256" key="5">
    <source>
        <dbReference type="ARBA" id="ARBA00022553"/>
    </source>
</evidence>
<feature type="domain" description="Histidine kinase" evidence="11">
    <location>
        <begin position="331"/>
        <end position="579"/>
    </location>
</feature>
<dbReference type="InterPro" id="IPR036890">
    <property type="entry name" value="HATPase_C_sf"/>
</dbReference>
<dbReference type="InterPro" id="IPR051315">
    <property type="entry name" value="Bact_Chemotaxis_CheA"/>
</dbReference>
<dbReference type="Pfam" id="PF02518">
    <property type="entry name" value="HATPase_c"/>
    <property type="match status" value="1"/>
</dbReference>
<evidence type="ECO:0000256" key="8">
    <source>
        <dbReference type="ARBA" id="ARBA00022777"/>
    </source>
</evidence>
<keyword evidence="10" id="KW-0902">Two-component regulatory system</keyword>
<evidence type="ECO:0000256" key="2">
    <source>
        <dbReference type="ARBA" id="ARBA00012438"/>
    </source>
</evidence>
<dbReference type="GO" id="GO:0006935">
    <property type="term" value="P:chemotaxis"/>
    <property type="evidence" value="ECO:0007669"/>
    <property type="project" value="UniProtKB-KW"/>
</dbReference>
<dbReference type="CDD" id="cd00088">
    <property type="entry name" value="HPT"/>
    <property type="match status" value="1"/>
</dbReference>
<dbReference type="Pfam" id="PF02895">
    <property type="entry name" value="H-kinase_dim"/>
    <property type="match status" value="1"/>
</dbReference>
<dbReference type="EC" id="2.7.13.3" evidence="2"/>
<dbReference type="InterPro" id="IPR036097">
    <property type="entry name" value="HisK_dim/P_sf"/>
</dbReference>
<comment type="catalytic activity">
    <reaction evidence="1">
        <text>ATP + protein L-histidine = ADP + protein N-phospho-L-histidine.</text>
        <dbReference type="EC" id="2.7.13.3"/>
    </reaction>
</comment>
<evidence type="ECO:0000256" key="4">
    <source>
        <dbReference type="ARBA" id="ARBA00022500"/>
    </source>
</evidence>
<keyword evidence="9" id="KW-0067">ATP-binding</keyword>
<feature type="domain" description="HPt" evidence="13">
    <location>
        <begin position="1"/>
        <end position="104"/>
    </location>
</feature>
<dbReference type="Gene3D" id="1.20.120.160">
    <property type="entry name" value="HPT domain"/>
    <property type="match status" value="1"/>
</dbReference>
<name>A0A1J5SGD8_9ZZZZ</name>
<dbReference type="InterPro" id="IPR005467">
    <property type="entry name" value="His_kinase_dom"/>
</dbReference>
<comment type="caution">
    <text evidence="14">The sequence shown here is derived from an EMBL/GenBank/DDBJ whole genome shotgun (WGS) entry which is preliminary data.</text>
</comment>
<evidence type="ECO:0000256" key="9">
    <source>
        <dbReference type="ARBA" id="ARBA00022840"/>
    </source>
</evidence>
<dbReference type="AlphaFoldDB" id="A0A1J5SGD8"/>
<dbReference type="SUPFAM" id="SSF55874">
    <property type="entry name" value="ATPase domain of HSP90 chaperone/DNA topoisomerase II/histidine kinase"/>
    <property type="match status" value="1"/>
</dbReference>
<evidence type="ECO:0000313" key="14">
    <source>
        <dbReference type="EMBL" id="OIR03112.1"/>
    </source>
</evidence>
<organism evidence="14">
    <name type="scientific">mine drainage metagenome</name>
    <dbReference type="NCBI Taxonomy" id="410659"/>
    <lineage>
        <taxon>unclassified sequences</taxon>
        <taxon>metagenomes</taxon>
        <taxon>ecological metagenomes</taxon>
    </lineage>
</organism>
<dbReference type="Gene3D" id="2.30.30.40">
    <property type="entry name" value="SH3 Domains"/>
    <property type="match status" value="1"/>
</dbReference>
<evidence type="ECO:0000259" key="11">
    <source>
        <dbReference type="PROSITE" id="PS50109"/>
    </source>
</evidence>
<dbReference type="SUPFAM" id="SSF47226">
    <property type="entry name" value="Histidine-containing phosphotransfer domain, HPT domain"/>
    <property type="match status" value="1"/>
</dbReference>
<reference evidence="14" key="1">
    <citation type="submission" date="2016-10" db="EMBL/GenBank/DDBJ databases">
        <title>Sequence of Gallionella enrichment culture.</title>
        <authorList>
            <person name="Poehlein A."/>
            <person name="Muehling M."/>
            <person name="Daniel R."/>
        </authorList>
    </citation>
    <scope>NUCLEOTIDE SEQUENCE</scope>
</reference>
<evidence type="ECO:0000256" key="1">
    <source>
        <dbReference type="ARBA" id="ARBA00000085"/>
    </source>
</evidence>
<dbReference type="PROSITE" id="PS50851">
    <property type="entry name" value="CHEW"/>
    <property type="match status" value="1"/>
</dbReference>
<dbReference type="CDD" id="cd16916">
    <property type="entry name" value="HATPase_CheA-like"/>
    <property type="match status" value="1"/>
</dbReference>
<keyword evidence="7" id="KW-0547">Nucleotide-binding</keyword>
<gene>
    <name evidence="14" type="primary">cheA_7</name>
    <name evidence="14" type="ORF">GALL_148900</name>
</gene>
<dbReference type="PANTHER" id="PTHR43395:SF10">
    <property type="entry name" value="CHEMOTAXIS PROTEIN CHEA"/>
    <property type="match status" value="1"/>
</dbReference>
<dbReference type="SMART" id="SM00387">
    <property type="entry name" value="HATPase_c"/>
    <property type="match status" value="1"/>
</dbReference>
<sequence length="722" mass="78559">MLDMKAAQQTFFEECRELLQQMEDILLAFESGTSDEDMVNGLFRAAHTIKGSAGLFGLDEIVRFTHVVESVLDRLRRGEIVIDSELVSLLLTSGDQIASLVAAAATEAAPDEAARGRSDELLVRLQTYLPTPAGGSPVADVAPAHDPVSASGGGPLGTDTWHLSLRFSPEVLKIGMDPIAFIRYLGTLGDVVHLETLADALPAFPDYDPEACYLGFELDLRSAASRQEIEAVFEFVRDDAQIRILPPHARAEEYIALILELPEDNARLGEMLIAGGALTRRELDEMLAVQASEAQGGQRLGELLANTGMVSPPVVEAALEKQKQTQDKRQAEARSVKVPSDKLDLLIDLVGELVIAGAGTQLLARRSHRVDLTESATEVMRLVEDVRDAALRLRMVQIGEVFGRFPRVVRDLSRELGKDIELIVSGAETELDKSMVERLGDPLMHLVRNAMDHGLEPTELRLARGKPARGRLELGASHESGNIVIEVKDDGGGLDRERILAKALDRGLVQPDQSLSDDEVYRLIMLPGFSTAEKVSNLSGRGVGMDVVRSGIEALRGSIEIHSQPGEGTTIRLCLPLTLAIIDGFLIDVGKSSFVLPLDMVVECIELDATAEAQHSDYLSLRGEVLPLVRLRELFRVDEKRARRQNVVVVYYAGRRAGLVVDRLLGECQTVIKPLGILFTRLRGISGSTILASGEVALILDVPQLIQVATSHEGGRLGMLAR</sequence>
<dbReference type="PROSITE" id="PS50894">
    <property type="entry name" value="HPT"/>
    <property type="match status" value="1"/>
</dbReference>
<dbReference type="SMART" id="SM00073">
    <property type="entry name" value="HPT"/>
    <property type="match status" value="1"/>
</dbReference>
<dbReference type="InterPro" id="IPR008207">
    <property type="entry name" value="Sig_transdc_His_kin_Hpt_dom"/>
</dbReference>
<dbReference type="InterPro" id="IPR036061">
    <property type="entry name" value="CheW-like_dom_sf"/>
</dbReference>
<dbReference type="GO" id="GO:0000155">
    <property type="term" value="F:phosphorelay sensor kinase activity"/>
    <property type="evidence" value="ECO:0007669"/>
    <property type="project" value="InterPro"/>
</dbReference>
<dbReference type="InterPro" id="IPR037006">
    <property type="entry name" value="CheA-like_homodim_sf"/>
</dbReference>
<dbReference type="Pfam" id="PF01584">
    <property type="entry name" value="CheW"/>
    <property type="match status" value="1"/>
</dbReference>
<evidence type="ECO:0000256" key="7">
    <source>
        <dbReference type="ARBA" id="ARBA00022741"/>
    </source>
</evidence>
<keyword evidence="4" id="KW-0145">Chemotaxis</keyword>
<feature type="domain" description="CheW-like" evidence="12">
    <location>
        <begin position="581"/>
        <end position="711"/>
    </location>
</feature>